<dbReference type="Gene3D" id="3.90.1150.10">
    <property type="entry name" value="Aspartate Aminotransferase, domain 1"/>
    <property type="match status" value="1"/>
</dbReference>
<reference evidence="3" key="1">
    <citation type="submission" date="2022-06" db="EMBL/GenBank/DDBJ databases">
        <title>Draft genome sequence of Streptomyces sp. RB6PN25 isolated from peat swamp forest in Thailand.</title>
        <authorList>
            <person name="Duangmal K."/>
            <person name="Klaysubun C."/>
        </authorList>
    </citation>
    <scope>NUCLEOTIDE SEQUENCE</scope>
    <source>
        <strain evidence="3">RB6PN25</strain>
    </source>
</reference>
<keyword evidence="4" id="KW-1185">Reference proteome</keyword>
<keyword evidence="3" id="KW-0032">Aminotransferase</keyword>
<proteinExistence type="predicted"/>
<dbReference type="GO" id="GO:0008483">
    <property type="term" value="F:transaminase activity"/>
    <property type="evidence" value="ECO:0007669"/>
    <property type="project" value="UniProtKB-KW"/>
</dbReference>
<dbReference type="InterPro" id="IPR015422">
    <property type="entry name" value="PyrdxlP-dep_Trfase_small"/>
</dbReference>
<dbReference type="Proteomes" id="UP001057702">
    <property type="component" value="Unassembled WGS sequence"/>
</dbReference>
<evidence type="ECO:0000313" key="3">
    <source>
        <dbReference type="EMBL" id="MCQ4082626.1"/>
    </source>
</evidence>
<gene>
    <name evidence="3" type="ORF">NGB36_18955</name>
</gene>
<dbReference type="PANTHER" id="PTHR43586">
    <property type="entry name" value="CYSTEINE DESULFURASE"/>
    <property type="match status" value="1"/>
</dbReference>
<feature type="region of interest" description="Disordered" evidence="1">
    <location>
        <begin position="1"/>
        <end position="44"/>
    </location>
</feature>
<protein>
    <submittedName>
        <fullName evidence="3">Aminotransferase class V-fold PLP-dependent enzyme</fullName>
    </submittedName>
</protein>
<dbReference type="EMBL" id="JANFNG010000014">
    <property type="protein sequence ID" value="MCQ4082626.1"/>
    <property type="molecule type" value="Genomic_DNA"/>
</dbReference>
<feature type="domain" description="Aminotransferase class V" evidence="2">
    <location>
        <begin position="123"/>
        <end position="322"/>
    </location>
</feature>
<sequence>MDSLESLGGSEFPSQTQPYTAPSTRSTHSTHLTDSTHSARSATAPPGVAYLNTASAGLGPARAAVALRRAVDAWTVADQSAYEPAVTAARASFARLVSVPVERVAVGSAVSVHVGLIASALPPGAEVLAAEGDFSSLVNPFAVRRDLKLRVVPLESIADEVRGGTSLVAVSVVQSADGRVADLAAIREAAARHGARTLIDATQSVGWRPMNAALYDYVVVGAFKWLLCPRGVSFLVVGESAADELAPIFAGWSAGADPWLSTYGPVAELADSARRFDISPPYIPYVAAEQSLALIEETGVERIGAHDTALAGRFRAGLDELGIGYAQGGAGDSPIVAVRGLGDAAAQLARAGVLVSPRAGHLRASFHLYNSAADVDKALDVLGGLRRTVER</sequence>
<dbReference type="PANTHER" id="PTHR43586:SF21">
    <property type="entry name" value="PYRIDOXAL PHOSPHATE (PLP)-DEPENDENT ASPARTATE AMINOTRANSFERASE SUPERFAMILY"/>
    <property type="match status" value="1"/>
</dbReference>
<accession>A0ABT1PY81</accession>
<feature type="compositionally biased region" description="Low complexity" evidence="1">
    <location>
        <begin position="23"/>
        <end position="38"/>
    </location>
</feature>
<dbReference type="InterPro" id="IPR015424">
    <property type="entry name" value="PyrdxlP-dep_Trfase"/>
</dbReference>
<dbReference type="Gene3D" id="3.40.640.10">
    <property type="entry name" value="Type I PLP-dependent aspartate aminotransferase-like (Major domain)"/>
    <property type="match status" value="1"/>
</dbReference>
<dbReference type="SUPFAM" id="SSF53383">
    <property type="entry name" value="PLP-dependent transferases"/>
    <property type="match status" value="1"/>
</dbReference>
<dbReference type="InterPro" id="IPR015421">
    <property type="entry name" value="PyrdxlP-dep_Trfase_major"/>
</dbReference>
<evidence type="ECO:0000313" key="4">
    <source>
        <dbReference type="Proteomes" id="UP001057702"/>
    </source>
</evidence>
<name>A0ABT1PY81_9ACTN</name>
<organism evidence="3 4">
    <name type="scientific">Streptomyces humicola</name>
    <dbReference type="NCBI Taxonomy" id="2953240"/>
    <lineage>
        <taxon>Bacteria</taxon>
        <taxon>Bacillati</taxon>
        <taxon>Actinomycetota</taxon>
        <taxon>Actinomycetes</taxon>
        <taxon>Kitasatosporales</taxon>
        <taxon>Streptomycetaceae</taxon>
        <taxon>Streptomyces</taxon>
    </lineage>
</organism>
<evidence type="ECO:0000256" key="1">
    <source>
        <dbReference type="SAM" id="MobiDB-lite"/>
    </source>
</evidence>
<dbReference type="InterPro" id="IPR000192">
    <property type="entry name" value="Aminotrans_V_dom"/>
</dbReference>
<keyword evidence="3" id="KW-0808">Transferase</keyword>
<evidence type="ECO:0000259" key="2">
    <source>
        <dbReference type="Pfam" id="PF00266"/>
    </source>
</evidence>
<feature type="compositionally biased region" description="Polar residues" evidence="1">
    <location>
        <begin position="12"/>
        <end position="22"/>
    </location>
</feature>
<comment type="caution">
    <text evidence="3">The sequence shown here is derived from an EMBL/GenBank/DDBJ whole genome shotgun (WGS) entry which is preliminary data.</text>
</comment>
<dbReference type="Pfam" id="PF00266">
    <property type="entry name" value="Aminotran_5"/>
    <property type="match status" value="1"/>
</dbReference>